<sequence>MPFRPPPHHLWLSLRHIAGHVAITLLAVGIAFALPPFAEYILYSWWPQVRDDSQMLLFTEIAFAAVLVVLFNALSLALHYRRKARMSGVAALVHAHEQSDWFSRREKRNLLRRLPWKRDVAIMAVTGYGTFSAADADLRHVLQDCYEVRVMLMHPDGAGARAYVATHADPPAALASLRREFAASLDYLRALHAAGRQVALKLYDEAPFWKLVFTGEHAWVRCCHDCRDFGRYPEYVFALQAEKPARGFFPAFYTYFLNQWNDPRHPDYSFESDELVYRDADGREARREGRPGDGAADGPPPALAAAA</sequence>
<accession>A0A974SMZ2</accession>
<feature type="region of interest" description="Disordered" evidence="1">
    <location>
        <begin position="281"/>
        <end position="307"/>
    </location>
</feature>
<reference evidence="3" key="1">
    <citation type="submission" date="2020-11" db="EMBL/GenBank/DDBJ databases">
        <title>Azospira restricta DSM 18626 genome sequence.</title>
        <authorList>
            <person name="Moe W.M."/>
        </authorList>
    </citation>
    <scope>NUCLEOTIDE SEQUENCE</scope>
    <source>
        <strain evidence="3">DSM 18626</strain>
    </source>
</reference>
<dbReference type="KEGG" id="ares:IWH25_15610"/>
<evidence type="ECO:0000256" key="2">
    <source>
        <dbReference type="SAM" id="Phobius"/>
    </source>
</evidence>
<keyword evidence="2" id="KW-0812">Transmembrane</keyword>
<protein>
    <submittedName>
        <fullName evidence="3">Uncharacterized protein</fullName>
    </submittedName>
</protein>
<feature type="compositionally biased region" description="Pro residues" evidence="1">
    <location>
        <begin position="298"/>
        <end position="307"/>
    </location>
</feature>
<dbReference type="Proteomes" id="UP000663444">
    <property type="component" value="Chromosome"/>
</dbReference>
<name>A0A974SMZ2_9RHOO</name>
<keyword evidence="2" id="KW-0472">Membrane</keyword>
<feature type="transmembrane region" description="Helical" evidence="2">
    <location>
        <begin position="21"/>
        <end position="43"/>
    </location>
</feature>
<keyword evidence="4" id="KW-1185">Reference proteome</keyword>
<evidence type="ECO:0000313" key="3">
    <source>
        <dbReference type="EMBL" id="QRJ63160.1"/>
    </source>
</evidence>
<dbReference type="AlphaFoldDB" id="A0A974SMZ2"/>
<organism evidence="3 4">
    <name type="scientific">Azospira restricta</name>
    <dbReference type="NCBI Taxonomy" id="404405"/>
    <lineage>
        <taxon>Bacteria</taxon>
        <taxon>Pseudomonadati</taxon>
        <taxon>Pseudomonadota</taxon>
        <taxon>Betaproteobacteria</taxon>
        <taxon>Rhodocyclales</taxon>
        <taxon>Rhodocyclaceae</taxon>
        <taxon>Azospira</taxon>
    </lineage>
</organism>
<feature type="compositionally biased region" description="Basic and acidic residues" evidence="1">
    <location>
        <begin position="281"/>
        <end position="291"/>
    </location>
</feature>
<dbReference type="EMBL" id="CP064781">
    <property type="protein sequence ID" value="QRJ63160.1"/>
    <property type="molecule type" value="Genomic_DNA"/>
</dbReference>
<gene>
    <name evidence="3" type="ORF">IWH25_15610</name>
</gene>
<dbReference type="RefSeq" id="WP_203386688.1">
    <property type="nucleotide sequence ID" value="NZ_CP064781.1"/>
</dbReference>
<proteinExistence type="predicted"/>
<evidence type="ECO:0000256" key="1">
    <source>
        <dbReference type="SAM" id="MobiDB-lite"/>
    </source>
</evidence>
<keyword evidence="2" id="KW-1133">Transmembrane helix</keyword>
<feature type="transmembrane region" description="Helical" evidence="2">
    <location>
        <begin position="55"/>
        <end position="78"/>
    </location>
</feature>
<evidence type="ECO:0000313" key="4">
    <source>
        <dbReference type="Proteomes" id="UP000663444"/>
    </source>
</evidence>